<keyword evidence="3" id="KW-0479">Metal-binding</keyword>
<evidence type="ECO:0000256" key="10">
    <source>
        <dbReference type="ARBA" id="ARBA00022840"/>
    </source>
</evidence>
<evidence type="ECO:0000256" key="3">
    <source>
        <dbReference type="ARBA" id="ARBA00022723"/>
    </source>
</evidence>
<organism evidence="15">
    <name type="scientific">marine sediment metagenome</name>
    <dbReference type="NCBI Taxonomy" id="412755"/>
    <lineage>
        <taxon>unclassified sequences</taxon>
        <taxon>metagenomes</taxon>
        <taxon>ecological metagenomes</taxon>
    </lineage>
</organism>
<keyword evidence="6" id="KW-0227">DNA damage</keyword>
<comment type="subcellular location">
    <subcellularLocation>
        <location evidence="1">Cytoplasm</location>
    </subcellularLocation>
</comment>
<dbReference type="InterPro" id="IPR041552">
    <property type="entry name" value="UvrA_DNA-bd"/>
</dbReference>
<name>X1MPU1_9ZZZZ</name>
<dbReference type="GO" id="GO:0004518">
    <property type="term" value="F:nuclease activity"/>
    <property type="evidence" value="ECO:0007669"/>
    <property type="project" value="UniProtKB-KW"/>
</dbReference>
<evidence type="ECO:0000256" key="2">
    <source>
        <dbReference type="ARBA" id="ARBA00022490"/>
    </source>
</evidence>
<keyword evidence="5" id="KW-0547">Nucleotide-binding</keyword>
<dbReference type="AlphaFoldDB" id="X1MPU1"/>
<dbReference type="InterPro" id="IPR017871">
    <property type="entry name" value="ABC_transporter-like_CS"/>
</dbReference>
<evidence type="ECO:0000259" key="14">
    <source>
        <dbReference type="Pfam" id="PF17755"/>
    </source>
</evidence>
<evidence type="ECO:0000256" key="11">
    <source>
        <dbReference type="ARBA" id="ARBA00022881"/>
    </source>
</evidence>
<dbReference type="GO" id="GO:0005524">
    <property type="term" value="F:ATP binding"/>
    <property type="evidence" value="ECO:0007669"/>
    <property type="project" value="UniProtKB-KW"/>
</dbReference>
<comment type="caution">
    <text evidence="15">The sequence shown here is derived from an EMBL/GenBank/DDBJ whole genome shotgun (WGS) entry which is preliminary data.</text>
</comment>
<evidence type="ECO:0000256" key="4">
    <source>
        <dbReference type="ARBA" id="ARBA00022737"/>
    </source>
</evidence>
<evidence type="ECO:0000256" key="1">
    <source>
        <dbReference type="ARBA" id="ARBA00004496"/>
    </source>
</evidence>
<keyword evidence="10" id="KW-0067">ATP-binding</keyword>
<accession>X1MPU1</accession>
<keyword evidence="2" id="KW-0963">Cytoplasm</keyword>
<keyword evidence="11" id="KW-0267">Excision nuclease</keyword>
<evidence type="ECO:0000256" key="5">
    <source>
        <dbReference type="ARBA" id="ARBA00022741"/>
    </source>
</evidence>
<evidence type="ECO:0000256" key="9">
    <source>
        <dbReference type="ARBA" id="ARBA00022833"/>
    </source>
</evidence>
<keyword evidence="7" id="KW-0228">DNA excision</keyword>
<evidence type="ECO:0000256" key="12">
    <source>
        <dbReference type="ARBA" id="ARBA00023125"/>
    </source>
</evidence>
<reference evidence="15" key="1">
    <citation type="journal article" date="2014" name="Front. Microbiol.">
        <title>High frequency of phylogenetically diverse reductive dehalogenase-homologous genes in deep subseafloor sedimentary metagenomes.</title>
        <authorList>
            <person name="Kawai M."/>
            <person name="Futagami T."/>
            <person name="Toyoda A."/>
            <person name="Takaki Y."/>
            <person name="Nishi S."/>
            <person name="Hori S."/>
            <person name="Arai W."/>
            <person name="Tsubouchi T."/>
            <person name="Morono Y."/>
            <person name="Uchiyama I."/>
            <person name="Ito T."/>
            <person name="Fujiyama A."/>
            <person name="Inagaki F."/>
            <person name="Takami H."/>
        </authorList>
    </citation>
    <scope>NUCLEOTIDE SEQUENCE</scope>
    <source>
        <strain evidence="15">Expedition CK06-06</strain>
    </source>
</reference>
<dbReference type="PANTHER" id="PTHR43152">
    <property type="entry name" value="UVRABC SYSTEM PROTEIN A"/>
    <property type="match status" value="1"/>
</dbReference>
<feature type="non-terminal residue" evidence="15">
    <location>
        <position position="365"/>
    </location>
</feature>
<protein>
    <recommendedName>
        <fullName evidence="14">UvrA DNA-binding domain-containing protein</fullName>
    </recommendedName>
</protein>
<keyword evidence="4" id="KW-0677">Repeat</keyword>
<keyword evidence="12" id="KW-0238">DNA-binding</keyword>
<dbReference type="EMBL" id="BARV01008140">
    <property type="protein sequence ID" value="GAI16705.1"/>
    <property type="molecule type" value="Genomic_DNA"/>
</dbReference>
<sequence length="365" mass="40017">ILFGEEGEMVRYRSRYGHVREYFSGYEGVIPRMERLYRDTESEHSRANIERYMVSRVCPVCEGRRLKPESLAVTVGGSNIVEVSSMSVTQSLEWVAGLGGGETILSEREQIIAHEVLKEIQSRLGFLKDVGLDYITIDRPSATLSGGEAQRIRLATQIGSGLMGVLYICDEPTVGLHPADDFRLIGTLKRLRDLGNTILVVEHDEAMMRAADHIIDMGPGAGEHGGWIVATGTLADIANSKESITGQYLSGVKQIPLPAKRRPGSGEEIVIKGARQNNLKNIDVSIPLGKFVCITGVSGSGKSTLIDEIMYKKLAQLFYRSREKAGDCDDIIGVEYIDKVVNIDQSPIGRTPRSNPATYTGTFTP</sequence>
<dbReference type="GO" id="GO:0003677">
    <property type="term" value="F:DNA binding"/>
    <property type="evidence" value="ECO:0007669"/>
    <property type="project" value="UniProtKB-KW"/>
</dbReference>
<dbReference type="GO" id="GO:0006281">
    <property type="term" value="P:DNA repair"/>
    <property type="evidence" value="ECO:0007669"/>
    <property type="project" value="UniProtKB-KW"/>
</dbReference>
<evidence type="ECO:0000256" key="6">
    <source>
        <dbReference type="ARBA" id="ARBA00022763"/>
    </source>
</evidence>
<gene>
    <name evidence="15" type="ORF">S06H3_16446</name>
</gene>
<feature type="domain" description="UvrA DNA-binding" evidence="14">
    <location>
        <begin position="1"/>
        <end position="51"/>
    </location>
</feature>
<dbReference type="Gene3D" id="1.20.1580.10">
    <property type="entry name" value="ABC transporter ATPase like domain"/>
    <property type="match status" value="1"/>
</dbReference>
<dbReference type="Pfam" id="PF17755">
    <property type="entry name" value="UvrA_DNA-bind"/>
    <property type="match status" value="1"/>
</dbReference>
<dbReference type="PROSITE" id="PS00211">
    <property type="entry name" value="ABC_TRANSPORTER_1"/>
    <property type="match status" value="1"/>
</dbReference>
<dbReference type="GO" id="GO:0005737">
    <property type="term" value="C:cytoplasm"/>
    <property type="evidence" value="ECO:0007669"/>
    <property type="project" value="UniProtKB-SubCell"/>
</dbReference>
<keyword evidence="8" id="KW-0863">Zinc-finger</keyword>
<evidence type="ECO:0000313" key="15">
    <source>
        <dbReference type="EMBL" id="GAI16705.1"/>
    </source>
</evidence>
<proteinExistence type="predicted"/>
<feature type="non-terminal residue" evidence="15">
    <location>
        <position position="1"/>
    </location>
</feature>
<dbReference type="InterPro" id="IPR027417">
    <property type="entry name" value="P-loop_NTPase"/>
</dbReference>
<evidence type="ECO:0000256" key="8">
    <source>
        <dbReference type="ARBA" id="ARBA00022771"/>
    </source>
</evidence>
<keyword evidence="9" id="KW-0862">Zinc</keyword>
<dbReference type="SUPFAM" id="SSF52540">
    <property type="entry name" value="P-loop containing nucleoside triphosphate hydrolases"/>
    <property type="match status" value="2"/>
</dbReference>
<dbReference type="PANTHER" id="PTHR43152:SF3">
    <property type="entry name" value="UVRABC SYSTEM PROTEIN A"/>
    <property type="match status" value="1"/>
</dbReference>
<dbReference type="Gene3D" id="3.40.50.300">
    <property type="entry name" value="P-loop containing nucleotide triphosphate hydrolases"/>
    <property type="match status" value="2"/>
</dbReference>
<keyword evidence="13" id="KW-0234">DNA repair</keyword>
<dbReference type="GO" id="GO:0008270">
    <property type="term" value="F:zinc ion binding"/>
    <property type="evidence" value="ECO:0007669"/>
    <property type="project" value="UniProtKB-KW"/>
</dbReference>
<dbReference type="Gene3D" id="1.10.8.280">
    <property type="entry name" value="ABC transporter ATPase domain-like"/>
    <property type="match status" value="1"/>
</dbReference>
<dbReference type="GO" id="GO:0016887">
    <property type="term" value="F:ATP hydrolysis activity"/>
    <property type="evidence" value="ECO:0007669"/>
    <property type="project" value="InterPro"/>
</dbReference>
<evidence type="ECO:0000256" key="7">
    <source>
        <dbReference type="ARBA" id="ARBA00022769"/>
    </source>
</evidence>
<evidence type="ECO:0000256" key="13">
    <source>
        <dbReference type="ARBA" id="ARBA00023204"/>
    </source>
</evidence>